<protein>
    <submittedName>
        <fullName evidence="1">Desaturase</fullName>
    </submittedName>
</protein>
<dbReference type="AlphaFoldDB" id="A0A286NV84"/>
<dbReference type="Gene3D" id="3.50.50.60">
    <property type="entry name" value="FAD/NAD(P)-binding domain"/>
    <property type="match status" value="1"/>
</dbReference>
<dbReference type="KEGG" id="mbd:MEBOL_000442"/>
<dbReference type="InterPro" id="IPR036188">
    <property type="entry name" value="FAD/NAD-bd_sf"/>
</dbReference>
<dbReference type="EMBL" id="CP022163">
    <property type="protein sequence ID" value="ATB27007.1"/>
    <property type="molecule type" value="Genomic_DNA"/>
</dbReference>
<reference evidence="1 2" key="1">
    <citation type="submission" date="2017-06" db="EMBL/GenBank/DDBJ databases">
        <authorList>
            <person name="Kim H.J."/>
            <person name="Triplett B.A."/>
        </authorList>
    </citation>
    <scope>NUCLEOTIDE SEQUENCE [LARGE SCALE GENOMIC DNA]</scope>
    <source>
        <strain evidence="1 2">DSM 14713</strain>
    </source>
</reference>
<dbReference type="SUPFAM" id="SSF51905">
    <property type="entry name" value="FAD/NAD(P)-binding domain"/>
    <property type="match status" value="1"/>
</dbReference>
<keyword evidence="2" id="KW-1185">Reference proteome</keyword>
<dbReference type="Proteomes" id="UP000217289">
    <property type="component" value="Chromosome"/>
</dbReference>
<proteinExistence type="predicted"/>
<evidence type="ECO:0000313" key="2">
    <source>
        <dbReference type="Proteomes" id="UP000217289"/>
    </source>
</evidence>
<organism evidence="1 2">
    <name type="scientific">Melittangium boletus DSM 14713</name>
    <dbReference type="NCBI Taxonomy" id="1294270"/>
    <lineage>
        <taxon>Bacteria</taxon>
        <taxon>Pseudomonadati</taxon>
        <taxon>Myxococcota</taxon>
        <taxon>Myxococcia</taxon>
        <taxon>Myxococcales</taxon>
        <taxon>Cystobacterineae</taxon>
        <taxon>Archangiaceae</taxon>
        <taxon>Melittangium</taxon>
    </lineage>
</organism>
<accession>A0A286NV84</accession>
<evidence type="ECO:0000313" key="1">
    <source>
        <dbReference type="EMBL" id="ATB27007.1"/>
    </source>
</evidence>
<name>A0A286NV84_9BACT</name>
<sequence>MIHAEAPPGVGKRCEAPGNVCSVRDAMPMPAARPKQLPSTTAPSRHVYDVIVLGSQLGGALAAVMLAKRGYGVLLVEHDGTGPGYEHGGYLLPYAPFIAPSLKTMPAVEEAFTEVGLTTELQRHQQPHVPELQLVMPHHRLDLHADPARRSAEFVREFGSEGERVLADLSASLRQHEPSDAFFKEEPPLPPDGLLEAWNLKRRRGQHPGLETELRLAGEDAPSRLLRGLRPFAVHLDHPTSALARTRPLSQALQTPWRYPGGRDGLRQLLFERLQELGGDLLSSSNTDTYVVEELHFEGSRFSGVKLLRSDTLYRASCLVSATDAGALRRLMTGRKKHRGLSDQLDQSTIKSFLFAVNWVVPEAMLPRGMGELLLLDTEDAELGALLVQLHPARSADGKEDPSLRVVCAGGFVPASVRDLGESYLQTLAQRIDAHLNTLMPFTQGKRLLRSAPYLDASAVRGSRLMPHPHYVVDAEAALGVTGLKQQTPTKNLLLAGREVLPGLGLEGEFLAGIRATRLIQEMLKKKPVLRR</sequence>
<gene>
    <name evidence="1" type="ORF">MEBOL_000442</name>
</gene>